<evidence type="ECO:0000256" key="4">
    <source>
        <dbReference type="ARBA" id="ARBA00022840"/>
    </source>
</evidence>
<evidence type="ECO:0000313" key="10">
    <source>
        <dbReference type="Proteomes" id="UP000190105"/>
    </source>
</evidence>
<dbReference type="InterPro" id="IPR004500">
    <property type="entry name" value="Pro-tRNA-synth_IIa_bac-type"/>
</dbReference>
<dbReference type="NCBIfam" id="TIGR00409">
    <property type="entry name" value="proS_fam_II"/>
    <property type="match status" value="1"/>
</dbReference>
<keyword evidence="2" id="KW-0436">Ligase</keyword>
<dbReference type="InterPro" id="IPR050062">
    <property type="entry name" value="Pro-tRNA_synthetase"/>
</dbReference>
<dbReference type="CDD" id="cd04334">
    <property type="entry name" value="ProRS-INS"/>
    <property type="match status" value="1"/>
</dbReference>
<dbReference type="GO" id="GO:0002161">
    <property type="term" value="F:aminoacyl-tRNA deacylase activity"/>
    <property type="evidence" value="ECO:0007669"/>
    <property type="project" value="InterPro"/>
</dbReference>
<dbReference type="PROSITE" id="PS50862">
    <property type="entry name" value="AA_TRNA_LIGASE_II"/>
    <property type="match status" value="1"/>
</dbReference>
<dbReference type="GO" id="GO:0004827">
    <property type="term" value="F:proline-tRNA ligase activity"/>
    <property type="evidence" value="ECO:0007669"/>
    <property type="project" value="UniProtKB-UniRule"/>
</dbReference>
<dbReference type="InterPro" id="IPR006195">
    <property type="entry name" value="aa-tRNA-synth_II"/>
</dbReference>
<dbReference type="InterPro" id="IPR044140">
    <property type="entry name" value="ProRS_anticodon_short"/>
</dbReference>
<dbReference type="Pfam" id="PF00587">
    <property type="entry name" value="tRNA-synt_2b"/>
    <property type="match status" value="1"/>
</dbReference>
<keyword evidence="3" id="KW-0547">Nucleotide-binding</keyword>
<dbReference type="STRING" id="1147123.SAMN05443428_12011"/>
<dbReference type="AlphaFoldDB" id="A0A1T4Y2Q9"/>
<dbReference type="Gene3D" id="3.40.50.800">
    <property type="entry name" value="Anticodon-binding domain"/>
    <property type="match status" value="1"/>
</dbReference>
<dbReference type="CDD" id="cd00861">
    <property type="entry name" value="ProRS_anticodon_short"/>
    <property type="match status" value="1"/>
</dbReference>
<dbReference type="InterPro" id="IPR045864">
    <property type="entry name" value="aa-tRNA-synth_II/BPL/LPL"/>
</dbReference>
<keyword evidence="5" id="KW-0648">Protein biosynthesis</keyword>
<evidence type="ECO:0000313" key="9">
    <source>
        <dbReference type="EMBL" id="SKA96046.1"/>
    </source>
</evidence>
<dbReference type="Gene3D" id="3.90.960.10">
    <property type="entry name" value="YbaK/aminoacyl-tRNA synthetase-associated domain"/>
    <property type="match status" value="1"/>
</dbReference>
<dbReference type="GO" id="GO:0005829">
    <property type="term" value="C:cytosol"/>
    <property type="evidence" value="ECO:0007669"/>
    <property type="project" value="TreeGrafter"/>
</dbReference>
<keyword evidence="6 9" id="KW-0030">Aminoacyl-tRNA synthetase</keyword>
<proteinExistence type="predicted"/>
<dbReference type="InterPro" id="IPR036621">
    <property type="entry name" value="Anticodon-bd_dom_sf"/>
</dbReference>
<keyword evidence="10" id="KW-1185">Reference proteome</keyword>
<dbReference type="EMBL" id="FUYH01000020">
    <property type="protein sequence ID" value="SKA96046.1"/>
    <property type="molecule type" value="Genomic_DNA"/>
</dbReference>
<name>A0A1T4Y2Q9_9CLOT</name>
<dbReference type="PANTHER" id="PTHR42753">
    <property type="entry name" value="MITOCHONDRIAL RIBOSOME PROTEIN L39/PROLYL-TRNA LIGASE FAMILY MEMBER"/>
    <property type="match status" value="1"/>
</dbReference>
<dbReference type="InterPro" id="IPR002314">
    <property type="entry name" value="aa-tRNA-synt_IIb"/>
</dbReference>
<dbReference type="SUPFAM" id="SSF55826">
    <property type="entry name" value="YbaK/ProRS associated domain"/>
    <property type="match status" value="1"/>
</dbReference>
<evidence type="ECO:0000259" key="8">
    <source>
        <dbReference type="PROSITE" id="PS50862"/>
    </source>
</evidence>
<dbReference type="InterPro" id="IPR004154">
    <property type="entry name" value="Anticodon-bd"/>
</dbReference>
<dbReference type="Pfam" id="PF04073">
    <property type="entry name" value="tRNA_edit"/>
    <property type="match status" value="1"/>
</dbReference>
<dbReference type="GO" id="GO:0005524">
    <property type="term" value="F:ATP binding"/>
    <property type="evidence" value="ECO:0007669"/>
    <property type="project" value="UniProtKB-KW"/>
</dbReference>
<evidence type="ECO:0000256" key="1">
    <source>
        <dbReference type="ARBA" id="ARBA00022490"/>
    </source>
</evidence>
<accession>A0A1T4Y2Q9</accession>
<sequence length="555" mass="63172">MKYSEYFIPTLKEAIGNEENESVKLMIRAGLIRKVVSGVYFYMPAGYKILNKIESLLREEMKSLKANEILNPKLIPLELSLKEEDEDENICFKDRNGRGFSLGTNYEKLIFDILKSEIKSYKSLPLMLYSIDDEFRDERRPRAGLLRAREFKTFNIYSFNKLEEDFDESFGKMDLATKSFLKKVNLESIKVRCDYDPLDKIYSYDYVVESENGDYNYVNCENCGYKSAKDYTAVKIDCIKDEDNLLEMKKISTPDVRTIDELVSFLNTSAKKFAKTLIYTADEKTVAVMVRGDREVNENKVKKYLNAKDMKLADEETILKVTNAQVGFAGPVGIKADILLVDNEITYMRNIVVGANDTGYHLINVNYGRDFEGIVGDFRNITQDDLCPVCGSKISIKKGIKVASLNKNEYDSGIKYRDEKGEEKSVLTALCSIGISRVMSAVSEISHDDRGILWPFEIAPFKVDVIIASVKDELQVKVAHEIYNNLKNKGIDVLMDDRDERAGVKFNDADLLGIPVRITVGKKVKDGFVEVKLRSEEISKDVKIEDVLSELNYLG</sequence>
<evidence type="ECO:0000256" key="3">
    <source>
        <dbReference type="ARBA" id="ARBA00022741"/>
    </source>
</evidence>
<dbReference type="Gene3D" id="3.30.930.10">
    <property type="entry name" value="Bira Bifunctional Protein, Domain 2"/>
    <property type="match status" value="1"/>
</dbReference>
<dbReference type="PANTHER" id="PTHR42753:SF2">
    <property type="entry name" value="PROLINE--TRNA LIGASE"/>
    <property type="match status" value="1"/>
</dbReference>
<dbReference type="InterPro" id="IPR036754">
    <property type="entry name" value="YbaK/aa-tRNA-synt-asso_dom_sf"/>
</dbReference>
<keyword evidence="1" id="KW-0963">Cytoplasm</keyword>
<dbReference type="GO" id="GO:0006433">
    <property type="term" value="P:prolyl-tRNA aminoacylation"/>
    <property type="evidence" value="ECO:0007669"/>
    <property type="project" value="UniProtKB-UniRule"/>
</dbReference>
<dbReference type="GO" id="GO:0140096">
    <property type="term" value="F:catalytic activity, acting on a protein"/>
    <property type="evidence" value="ECO:0007669"/>
    <property type="project" value="UniProtKB-ARBA"/>
</dbReference>
<feature type="domain" description="Aminoacyl-transfer RNA synthetases class-II family profile" evidence="8">
    <location>
        <begin position="33"/>
        <end position="455"/>
    </location>
</feature>
<protein>
    <recommendedName>
        <fullName evidence="7">Proline--tRNA ligase</fullName>
        <ecNumber evidence="7">6.1.1.15</ecNumber>
    </recommendedName>
</protein>
<dbReference type="EC" id="6.1.1.15" evidence="7"/>
<evidence type="ECO:0000256" key="6">
    <source>
        <dbReference type="ARBA" id="ARBA00023146"/>
    </source>
</evidence>
<gene>
    <name evidence="9" type="ORF">SAMN05443428_12011</name>
</gene>
<dbReference type="OrthoDB" id="9809052at2"/>
<dbReference type="RefSeq" id="WP_078697256.1">
    <property type="nucleotide sequence ID" value="NZ_FUYH01000020.1"/>
</dbReference>
<dbReference type="Pfam" id="PF03129">
    <property type="entry name" value="HGTP_anticodon"/>
    <property type="match status" value="1"/>
</dbReference>
<dbReference type="SUPFAM" id="SSF52954">
    <property type="entry name" value="Class II aaRS ABD-related"/>
    <property type="match status" value="1"/>
</dbReference>
<dbReference type="GO" id="GO:0016740">
    <property type="term" value="F:transferase activity"/>
    <property type="evidence" value="ECO:0007669"/>
    <property type="project" value="UniProtKB-ARBA"/>
</dbReference>
<evidence type="ECO:0000256" key="2">
    <source>
        <dbReference type="ARBA" id="ARBA00022598"/>
    </source>
</evidence>
<dbReference type="InterPro" id="IPR007214">
    <property type="entry name" value="YbaK/aa-tRNA-synth-assoc-dom"/>
</dbReference>
<organism evidence="9 10">
    <name type="scientific">Caloramator quimbayensis</name>
    <dbReference type="NCBI Taxonomy" id="1147123"/>
    <lineage>
        <taxon>Bacteria</taxon>
        <taxon>Bacillati</taxon>
        <taxon>Bacillota</taxon>
        <taxon>Clostridia</taxon>
        <taxon>Eubacteriales</taxon>
        <taxon>Clostridiaceae</taxon>
        <taxon>Caloramator</taxon>
    </lineage>
</organism>
<evidence type="ECO:0000256" key="5">
    <source>
        <dbReference type="ARBA" id="ARBA00022917"/>
    </source>
</evidence>
<reference evidence="10" key="1">
    <citation type="submission" date="2017-02" db="EMBL/GenBank/DDBJ databases">
        <authorList>
            <person name="Varghese N."/>
            <person name="Submissions S."/>
        </authorList>
    </citation>
    <scope>NUCLEOTIDE SEQUENCE [LARGE SCALE GENOMIC DNA]</scope>
    <source>
        <strain evidence="10">USBA 833</strain>
    </source>
</reference>
<dbReference type="SUPFAM" id="SSF55681">
    <property type="entry name" value="Class II aaRS and biotin synthetases"/>
    <property type="match status" value="1"/>
</dbReference>
<evidence type="ECO:0000256" key="7">
    <source>
        <dbReference type="NCBIfam" id="TIGR00409"/>
    </source>
</evidence>
<keyword evidence="4" id="KW-0067">ATP-binding</keyword>
<dbReference type="Proteomes" id="UP000190105">
    <property type="component" value="Unassembled WGS sequence"/>
</dbReference>
<dbReference type="FunFam" id="3.40.50.800:FF:000011">
    <property type="entry name" value="Proline--tRNA ligase"/>
    <property type="match status" value="1"/>
</dbReference>